<keyword evidence="3" id="KW-1185">Reference proteome</keyword>
<dbReference type="eggNOG" id="COG1721">
    <property type="taxonomic scope" value="Bacteria"/>
</dbReference>
<dbReference type="SUPFAM" id="SSF53300">
    <property type="entry name" value="vWA-like"/>
    <property type="match status" value="1"/>
</dbReference>
<dbReference type="InterPro" id="IPR002881">
    <property type="entry name" value="DUF58"/>
</dbReference>
<organism evidence="2 3">
    <name type="scientific">Chthoniobacter flavus Ellin428</name>
    <dbReference type="NCBI Taxonomy" id="497964"/>
    <lineage>
        <taxon>Bacteria</taxon>
        <taxon>Pseudomonadati</taxon>
        <taxon>Verrucomicrobiota</taxon>
        <taxon>Spartobacteria</taxon>
        <taxon>Chthoniobacterales</taxon>
        <taxon>Chthoniobacteraceae</taxon>
        <taxon>Chthoniobacter</taxon>
    </lineage>
</organism>
<dbReference type="PANTHER" id="PTHR33608:SF7">
    <property type="entry name" value="DUF58 DOMAIN-CONTAINING PROTEIN"/>
    <property type="match status" value="1"/>
</dbReference>
<dbReference type="STRING" id="497964.CfE428DRAFT_6561"/>
<dbReference type="PANTHER" id="PTHR33608">
    <property type="entry name" value="BLL2464 PROTEIN"/>
    <property type="match status" value="1"/>
</dbReference>
<comment type="caution">
    <text evidence="2">The sequence shown here is derived from an EMBL/GenBank/DDBJ whole genome shotgun (WGS) entry which is preliminary data.</text>
</comment>
<protein>
    <recommendedName>
        <fullName evidence="1">DUF58 domain-containing protein</fullName>
    </recommendedName>
</protein>
<dbReference type="Proteomes" id="UP000005824">
    <property type="component" value="Unassembled WGS sequence"/>
</dbReference>
<dbReference type="AlphaFoldDB" id="B4DCC0"/>
<dbReference type="EMBL" id="ABVL01000047">
    <property type="protein sequence ID" value="EDY15909.1"/>
    <property type="molecule type" value="Genomic_DNA"/>
</dbReference>
<accession>B4DCC0</accession>
<dbReference type="Gene3D" id="3.40.50.410">
    <property type="entry name" value="von Willebrand factor, type A domain"/>
    <property type="match status" value="1"/>
</dbReference>
<feature type="domain" description="DUF58" evidence="1">
    <location>
        <begin position="48"/>
        <end position="243"/>
    </location>
</feature>
<name>B4DCC0_9BACT</name>
<evidence type="ECO:0000313" key="3">
    <source>
        <dbReference type="Proteomes" id="UP000005824"/>
    </source>
</evidence>
<dbReference type="CDD" id="cd00198">
    <property type="entry name" value="vWFA"/>
    <property type="match status" value="1"/>
</dbReference>
<dbReference type="RefSeq" id="WP_006983878.1">
    <property type="nucleotide sequence ID" value="NZ_ABVL01000047.1"/>
</dbReference>
<evidence type="ECO:0000313" key="2">
    <source>
        <dbReference type="EMBL" id="EDY15909.1"/>
    </source>
</evidence>
<dbReference type="InterPro" id="IPR036465">
    <property type="entry name" value="vWFA_dom_sf"/>
</dbReference>
<evidence type="ECO:0000259" key="1">
    <source>
        <dbReference type="Pfam" id="PF01882"/>
    </source>
</evidence>
<sequence>MDGKRPFLDPTVLARLLPLQLHARHAMLGSVSGKHRSPVRGSSLEFAQYRKYVPGDDTRRLDWRTWGRSDRFYIKEFEADTNLRLCLLIDGSGSMDFGPSGATRLDYARRLASTLGYLAAQQGDAVGLWSMAEKEIDIPARRGAAHLGLVLDQMEGIRPIGGTTLLTALHEAAEQIRQRALVIIFSDLFVPPAELKQAIQHLRFRKHDVAAFHLLDESEITFEFDQPARFIDMEGGDPVLADPSIIARNYRRAVKQYLTDLDEIVRTTGVDYHRVKLHERYDDVLVRFLLGRVPKRGAR</sequence>
<gene>
    <name evidence="2" type="ORF">CfE428DRAFT_6561</name>
</gene>
<reference evidence="2 3" key="1">
    <citation type="journal article" date="2011" name="J. Bacteriol.">
        <title>Genome sequence of Chthoniobacter flavus Ellin428, an aerobic heterotrophic soil bacterium.</title>
        <authorList>
            <person name="Kant R."/>
            <person name="van Passel M.W."/>
            <person name="Palva A."/>
            <person name="Lucas S."/>
            <person name="Lapidus A."/>
            <person name="Glavina Del Rio T."/>
            <person name="Dalin E."/>
            <person name="Tice H."/>
            <person name="Bruce D."/>
            <person name="Goodwin L."/>
            <person name="Pitluck S."/>
            <person name="Larimer F.W."/>
            <person name="Land M.L."/>
            <person name="Hauser L."/>
            <person name="Sangwan P."/>
            <person name="de Vos W.M."/>
            <person name="Janssen P.H."/>
            <person name="Smidt H."/>
        </authorList>
    </citation>
    <scope>NUCLEOTIDE SEQUENCE [LARGE SCALE GENOMIC DNA]</scope>
    <source>
        <strain evidence="2 3">Ellin428</strain>
    </source>
</reference>
<dbReference type="Pfam" id="PF01882">
    <property type="entry name" value="DUF58"/>
    <property type="match status" value="1"/>
</dbReference>
<proteinExistence type="predicted"/>
<dbReference type="InParanoid" id="B4DCC0"/>